<evidence type="ECO:0000313" key="11">
    <source>
        <dbReference type="Proteomes" id="UP000244309"/>
    </source>
</evidence>
<dbReference type="STRING" id="45357.A0A2V1AZ66"/>
<evidence type="ECO:0000259" key="7">
    <source>
        <dbReference type="SMART" id="SM01030"/>
    </source>
</evidence>
<evidence type="ECO:0000313" key="10">
    <source>
        <dbReference type="EMBL" id="PVH23132.1"/>
    </source>
</evidence>
<dbReference type="PANTHER" id="PTHR12135">
    <property type="entry name" value="DNA REPAIR PROTEIN XP-C / RAD4"/>
    <property type="match status" value="1"/>
</dbReference>
<feature type="compositionally biased region" description="Basic and acidic residues" evidence="6">
    <location>
        <begin position="765"/>
        <end position="786"/>
    </location>
</feature>
<dbReference type="SMART" id="SM01031">
    <property type="entry name" value="BHD_2"/>
    <property type="match status" value="1"/>
</dbReference>
<feature type="compositionally biased region" description="Basic and acidic residues" evidence="6">
    <location>
        <begin position="841"/>
        <end position="851"/>
    </location>
</feature>
<dbReference type="Gene3D" id="3.90.260.10">
    <property type="entry name" value="Transglutaminase-like"/>
    <property type="match status" value="1"/>
</dbReference>
<dbReference type="InterPro" id="IPR004583">
    <property type="entry name" value="DNA_repair_Rad4"/>
</dbReference>
<evidence type="ECO:0000256" key="6">
    <source>
        <dbReference type="SAM" id="MobiDB-lite"/>
    </source>
</evidence>
<dbReference type="InterPro" id="IPR018326">
    <property type="entry name" value="Rad4_beta-hairpin_dom1"/>
</dbReference>
<feature type="domain" description="Rad4 beta-hairpin" evidence="9">
    <location>
        <begin position="606"/>
        <end position="693"/>
    </location>
</feature>
<feature type="compositionally biased region" description="Acidic residues" evidence="6">
    <location>
        <begin position="739"/>
        <end position="761"/>
    </location>
</feature>
<keyword evidence="4" id="KW-0234">DNA repair</keyword>
<dbReference type="Gene3D" id="3.30.60.290">
    <property type="entry name" value="Rad4, beta-hairpin domain BHD2"/>
    <property type="match status" value="1"/>
</dbReference>
<dbReference type="RefSeq" id="XP_025344072.1">
    <property type="nucleotide sequence ID" value="XM_025486522.1"/>
</dbReference>
<keyword evidence="5" id="KW-0539">Nucleus</keyword>
<dbReference type="Proteomes" id="UP000244309">
    <property type="component" value="Unassembled WGS sequence"/>
</dbReference>
<dbReference type="SMART" id="SM01030">
    <property type="entry name" value="BHD_1"/>
    <property type="match status" value="1"/>
</dbReference>
<accession>A0A2V1AZ66</accession>
<protein>
    <recommendedName>
        <fullName evidence="12">Rad4 beta-hairpin domain-containing protein</fullName>
    </recommendedName>
</protein>
<dbReference type="Pfam" id="PF10404">
    <property type="entry name" value="BHD_2"/>
    <property type="match status" value="1"/>
</dbReference>
<dbReference type="GO" id="GO:0003697">
    <property type="term" value="F:single-stranded DNA binding"/>
    <property type="evidence" value="ECO:0007669"/>
    <property type="project" value="TreeGrafter"/>
</dbReference>
<dbReference type="AlphaFoldDB" id="A0A2V1AZ66"/>
<keyword evidence="11" id="KW-1185">Reference proteome</keyword>
<feature type="domain" description="Rad4 beta-hairpin" evidence="8">
    <location>
        <begin position="546"/>
        <end position="599"/>
    </location>
</feature>
<dbReference type="VEuPathDB" id="FungiDB:CXQ85_002859"/>
<organism evidence="10 11">
    <name type="scientific">Candidozyma haemuli</name>
    <dbReference type="NCBI Taxonomy" id="45357"/>
    <lineage>
        <taxon>Eukaryota</taxon>
        <taxon>Fungi</taxon>
        <taxon>Dikarya</taxon>
        <taxon>Ascomycota</taxon>
        <taxon>Saccharomycotina</taxon>
        <taxon>Pichiomycetes</taxon>
        <taxon>Metschnikowiaceae</taxon>
        <taxon>Candidozyma</taxon>
    </lineage>
</organism>
<comment type="subcellular location">
    <subcellularLocation>
        <location evidence="1">Nucleus</location>
    </subcellularLocation>
</comment>
<evidence type="ECO:0008006" key="12">
    <source>
        <dbReference type="Google" id="ProtNLM"/>
    </source>
</evidence>
<dbReference type="Gene3D" id="3.30.70.2460">
    <property type="entry name" value="Rad4, beta-hairpin domain BHD3"/>
    <property type="match status" value="1"/>
</dbReference>
<evidence type="ECO:0000256" key="3">
    <source>
        <dbReference type="ARBA" id="ARBA00022763"/>
    </source>
</evidence>
<dbReference type="InterPro" id="IPR018325">
    <property type="entry name" value="Rad4/PNGase_transGLS-fold"/>
</dbReference>
<reference evidence="10 11" key="1">
    <citation type="submission" date="2017-12" db="EMBL/GenBank/DDBJ databases">
        <title>Genome Sequence of a Multidrug-Resistant Candida haemulonii Isolate from a Patient with Chronic Leg Ulcers in Israel.</title>
        <authorList>
            <person name="Chow N.A."/>
            <person name="Gade L."/>
            <person name="Batra D."/>
            <person name="Rowe L.A."/>
            <person name="Ben-Ami R."/>
            <person name="Loparev V.N."/>
            <person name="Litvintseva A.P."/>
        </authorList>
    </citation>
    <scope>NUCLEOTIDE SEQUENCE [LARGE SCALE GENOMIC DNA]</scope>
    <source>
        <strain evidence="10 11">B11899</strain>
    </source>
</reference>
<gene>
    <name evidence="10" type="ORF">CXQ85_002859</name>
</gene>
<dbReference type="GO" id="GO:0000111">
    <property type="term" value="C:nucleotide-excision repair factor 2 complex"/>
    <property type="evidence" value="ECO:0007669"/>
    <property type="project" value="TreeGrafter"/>
</dbReference>
<dbReference type="GO" id="GO:0005737">
    <property type="term" value="C:cytoplasm"/>
    <property type="evidence" value="ECO:0007669"/>
    <property type="project" value="TreeGrafter"/>
</dbReference>
<dbReference type="Pfam" id="PF10405">
    <property type="entry name" value="BHD_3"/>
    <property type="match status" value="1"/>
</dbReference>
<dbReference type="Pfam" id="PF03835">
    <property type="entry name" value="Rad4"/>
    <property type="match status" value="1"/>
</dbReference>
<evidence type="ECO:0000259" key="9">
    <source>
        <dbReference type="SMART" id="SM01032"/>
    </source>
</evidence>
<feature type="region of interest" description="Disordered" evidence="6">
    <location>
        <begin position="301"/>
        <end position="326"/>
    </location>
</feature>
<dbReference type="InterPro" id="IPR036985">
    <property type="entry name" value="Transglutaminase-like_sf"/>
</dbReference>
<feature type="compositionally biased region" description="Basic and acidic residues" evidence="6">
    <location>
        <begin position="303"/>
        <end position="325"/>
    </location>
</feature>
<evidence type="ECO:0000259" key="8">
    <source>
        <dbReference type="SMART" id="SM01031"/>
    </source>
</evidence>
<dbReference type="GO" id="GO:0003684">
    <property type="term" value="F:damaged DNA binding"/>
    <property type="evidence" value="ECO:0007669"/>
    <property type="project" value="InterPro"/>
</dbReference>
<dbReference type="PANTHER" id="PTHR12135:SF0">
    <property type="entry name" value="DNA REPAIR PROTEIN COMPLEMENTING XP-C CELLS"/>
    <property type="match status" value="1"/>
</dbReference>
<dbReference type="InterPro" id="IPR038765">
    <property type="entry name" value="Papain-like_cys_pep_sf"/>
</dbReference>
<feature type="region of interest" description="Disordered" evidence="6">
    <location>
        <begin position="734"/>
        <end position="1021"/>
    </location>
</feature>
<feature type="region of interest" description="Disordered" evidence="6">
    <location>
        <begin position="1"/>
        <end position="104"/>
    </location>
</feature>
<feature type="domain" description="Rad4 beta-hairpin" evidence="7">
    <location>
        <begin position="485"/>
        <end position="544"/>
    </location>
</feature>
<feature type="compositionally biased region" description="Polar residues" evidence="6">
    <location>
        <begin position="1000"/>
        <end position="1011"/>
    </location>
</feature>
<evidence type="ECO:0000256" key="4">
    <source>
        <dbReference type="ARBA" id="ARBA00023204"/>
    </source>
</evidence>
<dbReference type="GO" id="GO:0071942">
    <property type="term" value="C:XPC complex"/>
    <property type="evidence" value="ECO:0007669"/>
    <property type="project" value="TreeGrafter"/>
</dbReference>
<dbReference type="InterPro" id="IPR042488">
    <property type="entry name" value="Rad4_BHD3_sf"/>
</dbReference>
<proteinExistence type="inferred from homology"/>
<comment type="caution">
    <text evidence="10">The sequence shown here is derived from an EMBL/GenBank/DDBJ whole genome shotgun (WGS) entry which is preliminary data.</text>
</comment>
<feature type="compositionally biased region" description="Basic and acidic residues" evidence="6">
    <location>
        <begin position="969"/>
        <end position="982"/>
    </location>
</feature>
<dbReference type="SUPFAM" id="SSF54001">
    <property type="entry name" value="Cysteine proteinases"/>
    <property type="match status" value="1"/>
</dbReference>
<dbReference type="GeneID" id="37008190"/>
<feature type="compositionally biased region" description="Basic and acidic residues" evidence="6">
    <location>
        <begin position="931"/>
        <end position="957"/>
    </location>
</feature>
<name>A0A2V1AZ66_9ASCO</name>
<dbReference type="Pfam" id="PF10403">
    <property type="entry name" value="BHD_1"/>
    <property type="match status" value="1"/>
</dbReference>
<feature type="compositionally biased region" description="Polar residues" evidence="6">
    <location>
        <begin position="68"/>
        <end position="83"/>
    </location>
</feature>
<dbReference type="InterPro" id="IPR018327">
    <property type="entry name" value="BHD_2"/>
</dbReference>
<dbReference type="SMART" id="SM01032">
    <property type="entry name" value="BHD_3"/>
    <property type="match status" value="1"/>
</dbReference>
<dbReference type="OrthoDB" id="300780at2759"/>
<dbReference type="GO" id="GO:0006298">
    <property type="term" value="P:mismatch repair"/>
    <property type="evidence" value="ECO:0007669"/>
    <property type="project" value="TreeGrafter"/>
</dbReference>
<dbReference type="GO" id="GO:0006289">
    <property type="term" value="P:nucleotide-excision repair"/>
    <property type="evidence" value="ECO:0007669"/>
    <property type="project" value="InterPro"/>
</dbReference>
<sequence>MSLDPHYRALLRKSLGPAASTGPERKKRRKHTTPPPPPPAPSEDVNDDSLFGSDSSDSMEFEDVDTEGPSNHAATEPDASSTAEGDGDGIHIDENDGDDSDDFEDLEDVDLEAMLEEPQKEHETLTFTINEKKEEEAKGKRKKVTVVPKAERHRRKIVHQLYIMAMVAHGVIRNKWCNDKTLQRLLVEDFATGLKNHFDPPAKLIDYVKQRHFVEGLQKLVKYYRFRVMAQGLVRKDWGELSVKQESVVRNVDQDKFRQMLCAFRGSRDLGAQGFVCLLRGYGLNARLVFSLQPPDFRSITPAKKEKEDEKEKKPKHEEKPRSEFDPIFIPDSRGALLSGVRRGESKPNPRQRSKKKFNFPISPFPVFWVEVWNPYSKKWITVDPIVNQSVEVMPMRKKGKFEAPASDPTHQTLYVLAFDKAGGIRDVTRRYTQYYNAKTVKKRIDYLSDKDEHWFEQLLKAARSERKYGLPDIKETQEFILRDQYEGVPNNMADFKNHPLYALESQLRKDEVIHPNDDTSKCGTFRPMNKDSVVPIYKRSHVYRLRTAKAWYLRGRVLKVGAQPLRTKEKQLAQMEEEDEDGLVRLYAEFQTQLYHAPRIVDGVIPKNAYGNVEIFVPSMMPENGYLVQVSEIASIKMIEKAAKDILHIDHARAIVAFDFTEKSSKNRRSPTARVGGVLVDMQYKEAIDLVLEGLIELEEEEKRRQVELTALRGWNFFLKKLMVMDRLNKQHGKLQGEEEDSEAEDEGYFSVGSEDESGGDDTYNNHESREERFQRRHEDERALDELDDEQFGGFLPNEENASVPATPPPISGPAEVAPKEEDERSDFEEGGFMVPEESIEPKETTVPKEDPDDGGFLAEEGGFMAPSPSVKAESASPDLHSPEDGGFFAPEPSNGVGEGLDDNAENPSDNSESDDLSDGDGMDFSFKPTQEDKISPQKHEEPESSEAREAQKEVIGDTAAKQGEASLPKKEPVKLDESKRTSQNGPANLVAPEVAAGRTSSTENKTSSFEEPGEYDEELQNEIQREEAELGFEYSDSE</sequence>
<evidence type="ECO:0000256" key="1">
    <source>
        <dbReference type="ARBA" id="ARBA00004123"/>
    </source>
</evidence>
<comment type="similarity">
    <text evidence="2">Belongs to the XPC family.</text>
</comment>
<dbReference type="InterPro" id="IPR018328">
    <property type="entry name" value="Rad4_beta-hairpin_dom3"/>
</dbReference>
<evidence type="ECO:0000256" key="2">
    <source>
        <dbReference type="ARBA" id="ARBA00009525"/>
    </source>
</evidence>
<dbReference type="EMBL" id="PKFO01000010">
    <property type="protein sequence ID" value="PVH23132.1"/>
    <property type="molecule type" value="Genomic_DNA"/>
</dbReference>
<feature type="compositionally biased region" description="Acidic residues" evidence="6">
    <location>
        <begin position="57"/>
        <end position="66"/>
    </location>
</feature>
<feature type="compositionally biased region" description="Acidic residues" evidence="6">
    <location>
        <begin position="913"/>
        <end position="923"/>
    </location>
</feature>
<dbReference type="Gene3D" id="2.20.20.110">
    <property type="entry name" value="Rad4, beta-hairpin domain BHD1"/>
    <property type="match status" value="1"/>
</dbReference>
<feature type="compositionally biased region" description="Acidic residues" evidence="6">
    <location>
        <begin position="95"/>
        <end position="104"/>
    </location>
</feature>
<keyword evidence="3" id="KW-0227">DNA damage</keyword>
<evidence type="ECO:0000256" key="5">
    <source>
        <dbReference type="ARBA" id="ARBA00023242"/>
    </source>
</evidence>